<dbReference type="Proteomes" id="UP001148189">
    <property type="component" value="Unassembled WGS sequence"/>
</dbReference>
<gene>
    <name evidence="1" type="ORF">M5G21_10395</name>
</gene>
<dbReference type="RefSeq" id="WP_273866256.1">
    <property type="nucleotide sequence ID" value="NZ_JAMDHD010000015.1"/>
</dbReference>
<comment type="caution">
    <text evidence="1">The sequence shown here is derived from an EMBL/GenBank/DDBJ whole genome shotgun (WGS) entry which is preliminary data.</text>
</comment>
<evidence type="ECO:0000313" key="1">
    <source>
        <dbReference type="EMBL" id="MDD0985371.1"/>
    </source>
</evidence>
<name>A0ABT5NAN4_9PSED</name>
<accession>A0ABT5NAN4</accession>
<sequence>MTKDDYTRPQHVPFPAGLAAMIARKASIMAARLEDQAIRTMVRDAQRALDRGVTAPEIEHQLGLK</sequence>
<proteinExistence type="predicted"/>
<reference evidence="1" key="1">
    <citation type="submission" date="2022-05" db="EMBL/GenBank/DDBJ databases">
        <title>Novel Pseudomonas spp. Isolated from a Rainbow Trout Aquaculture Facility.</title>
        <authorList>
            <person name="Testerman T."/>
            <person name="Graf J."/>
        </authorList>
    </citation>
    <scope>NUCLEOTIDE SEQUENCE</scope>
    <source>
        <strain evidence="1">ID1050</strain>
    </source>
</reference>
<dbReference type="EMBL" id="JAMDHD010000015">
    <property type="protein sequence ID" value="MDD0985371.1"/>
    <property type="molecule type" value="Genomic_DNA"/>
</dbReference>
<organism evidence="1 2">
    <name type="scientific">Pseudomonas shahriarae</name>
    <dbReference type="NCBI Taxonomy" id="2745512"/>
    <lineage>
        <taxon>Bacteria</taxon>
        <taxon>Pseudomonadati</taxon>
        <taxon>Pseudomonadota</taxon>
        <taxon>Gammaproteobacteria</taxon>
        <taxon>Pseudomonadales</taxon>
        <taxon>Pseudomonadaceae</taxon>
        <taxon>Pseudomonas</taxon>
    </lineage>
</organism>
<protein>
    <submittedName>
        <fullName evidence="1">Uncharacterized protein</fullName>
    </submittedName>
</protein>
<keyword evidence="2" id="KW-1185">Reference proteome</keyword>
<evidence type="ECO:0000313" key="2">
    <source>
        <dbReference type="Proteomes" id="UP001148189"/>
    </source>
</evidence>